<dbReference type="OrthoDB" id="2019572at2759"/>
<dbReference type="SUPFAM" id="SSF49899">
    <property type="entry name" value="Concanavalin A-like lectins/glucanases"/>
    <property type="match status" value="1"/>
</dbReference>
<dbReference type="FunFam" id="2.60.120.200:FF:000025">
    <property type="entry name" value="Xyloglucan endotransglucosylase/hydrolase"/>
    <property type="match status" value="1"/>
</dbReference>
<dbReference type="InterPro" id="IPR009880">
    <property type="entry name" value="Glyoxal_oxidase_N"/>
</dbReference>
<keyword evidence="2" id="KW-0808">Transferase</keyword>
<evidence type="ECO:0000256" key="7">
    <source>
        <dbReference type="ARBA" id="ARBA00023295"/>
    </source>
</evidence>
<evidence type="ECO:0000256" key="8">
    <source>
        <dbReference type="ARBA" id="ARBA00034022"/>
    </source>
</evidence>
<dbReference type="Gene3D" id="2.60.40.10">
    <property type="entry name" value="Immunoglobulins"/>
    <property type="match status" value="1"/>
</dbReference>
<dbReference type="GO" id="GO:0042546">
    <property type="term" value="P:cell wall biogenesis"/>
    <property type="evidence" value="ECO:0007669"/>
    <property type="project" value="InterPro"/>
</dbReference>
<dbReference type="Pfam" id="PF07250">
    <property type="entry name" value="Glyoxal_oxid_N"/>
    <property type="match status" value="1"/>
</dbReference>
<accession>A0A200RC49</accession>
<dbReference type="InterPro" id="IPR013783">
    <property type="entry name" value="Ig-like_fold"/>
</dbReference>
<dbReference type="Pfam" id="PF06955">
    <property type="entry name" value="XET_C"/>
    <property type="match status" value="1"/>
</dbReference>
<dbReference type="OMA" id="DAQWVTE"/>
<comment type="caution">
    <text evidence="10">The sequence shown here is derived from an EMBL/GenBank/DDBJ whole genome shotgun (WGS) entry which is preliminary data.</text>
</comment>
<evidence type="ECO:0000256" key="3">
    <source>
        <dbReference type="ARBA" id="ARBA00022729"/>
    </source>
</evidence>
<dbReference type="GO" id="GO:0048046">
    <property type="term" value="C:apoplast"/>
    <property type="evidence" value="ECO:0007669"/>
    <property type="project" value="InterPro"/>
</dbReference>
<dbReference type="Proteomes" id="UP000195402">
    <property type="component" value="Unassembled WGS sequence"/>
</dbReference>
<dbReference type="InterPro" id="IPR015202">
    <property type="entry name" value="GO-like_E_set"/>
</dbReference>
<evidence type="ECO:0000313" key="10">
    <source>
        <dbReference type="EMBL" id="OVA20292.1"/>
    </source>
</evidence>
<dbReference type="SUPFAM" id="SSF81296">
    <property type="entry name" value="E set domains"/>
    <property type="match status" value="1"/>
</dbReference>
<dbReference type="Pfam" id="PF00722">
    <property type="entry name" value="Glyco_hydro_16"/>
    <property type="match status" value="1"/>
</dbReference>
<keyword evidence="4 10" id="KW-0378">Hydrolase</keyword>
<evidence type="ECO:0000256" key="6">
    <source>
        <dbReference type="ARBA" id="ARBA00023180"/>
    </source>
</evidence>
<dbReference type="Pfam" id="PF09118">
    <property type="entry name" value="GO-like_E_set"/>
    <property type="match status" value="1"/>
</dbReference>
<dbReference type="InterPro" id="IPR014756">
    <property type="entry name" value="Ig_E-set"/>
</dbReference>
<dbReference type="InterPro" id="IPR011043">
    <property type="entry name" value="Gal_Oxase/kelch_b-propeller"/>
</dbReference>
<dbReference type="GO" id="GO:0016762">
    <property type="term" value="F:xyloglucan:xyloglucosyl transferase activity"/>
    <property type="evidence" value="ECO:0007669"/>
    <property type="project" value="UniProtKB-EC"/>
</dbReference>
<dbReference type="EMBL" id="MVGT01000143">
    <property type="protein sequence ID" value="OVA20292.1"/>
    <property type="molecule type" value="Genomic_DNA"/>
</dbReference>
<feature type="domain" description="GH16" evidence="9">
    <location>
        <begin position="568"/>
        <end position="768"/>
    </location>
</feature>
<keyword evidence="7" id="KW-0326">Glycosidase</keyword>
<dbReference type="CDD" id="cd02851">
    <property type="entry name" value="E_set_GO_C"/>
    <property type="match status" value="1"/>
</dbReference>
<evidence type="ECO:0000256" key="2">
    <source>
        <dbReference type="ARBA" id="ARBA00022679"/>
    </source>
</evidence>
<evidence type="ECO:0000256" key="1">
    <source>
        <dbReference type="ARBA" id="ARBA00012152"/>
    </source>
</evidence>
<organism evidence="10 11">
    <name type="scientific">Macleaya cordata</name>
    <name type="common">Five-seeded plume-poppy</name>
    <name type="synonym">Bocconia cordata</name>
    <dbReference type="NCBI Taxonomy" id="56857"/>
    <lineage>
        <taxon>Eukaryota</taxon>
        <taxon>Viridiplantae</taxon>
        <taxon>Streptophyta</taxon>
        <taxon>Embryophyta</taxon>
        <taxon>Tracheophyta</taxon>
        <taxon>Spermatophyta</taxon>
        <taxon>Magnoliopsida</taxon>
        <taxon>Ranunculales</taxon>
        <taxon>Papaveraceae</taxon>
        <taxon>Papaveroideae</taxon>
        <taxon>Macleaya</taxon>
    </lineage>
</organism>
<keyword evidence="6" id="KW-0325">Glycoprotein</keyword>
<dbReference type="AlphaFoldDB" id="A0A200RC49"/>
<dbReference type="GO" id="GO:0004553">
    <property type="term" value="F:hydrolase activity, hydrolyzing O-glycosyl compounds"/>
    <property type="evidence" value="ECO:0007669"/>
    <property type="project" value="InterPro"/>
</dbReference>
<dbReference type="EC" id="2.4.1.207" evidence="1"/>
<reference evidence="10 11" key="1">
    <citation type="journal article" date="2017" name="Mol. Plant">
        <title>The Genome of Medicinal Plant Macleaya cordata Provides New Insights into Benzylisoquinoline Alkaloids Metabolism.</title>
        <authorList>
            <person name="Liu X."/>
            <person name="Liu Y."/>
            <person name="Huang P."/>
            <person name="Ma Y."/>
            <person name="Qing Z."/>
            <person name="Tang Q."/>
            <person name="Cao H."/>
            <person name="Cheng P."/>
            <person name="Zheng Y."/>
            <person name="Yuan Z."/>
            <person name="Zhou Y."/>
            <person name="Liu J."/>
            <person name="Tang Z."/>
            <person name="Zhuo Y."/>
            <person name="Zhang Y."/>
            <person name="Yu L."/>
            <person name="Huang J."/>
            <person name="Yang P."/>
            <person name="Peng Q."/>
            <person name="Zhang J."/>
            <person name="Jiang W."/>
            <person name="Zhang Z."/>
            <person name="Lin K."/>
            <person name="Ro D.K."/>
            <person name="Chen X."/>
            <person name="Xiong X."/>
            <person name="Shang Y."/>
            <person name="Huang S."/>
            <person name="Zeng J."/>
        </authorList>
    </citation>
    <scope>NUCLEOTIDE SEQUENCE [LARGE SCALE GENOMIC DNA]</scope>
    <source>
        <strain evidence="11">cv. BLH2017</strain>
        <tissue evidence="10">Root</tissue>
    </source>
</reference>
<dbReference type="InterPro" id="IPR016455">
    <property type="entry name" value="XTH"/>
</dbReference>
<evidence type="ECO:0000259" key="9">
    <source>
        <dbReference type="PROSITE" id="PS51762"/>
    </source>
</evidence>
<evidence type="ECO:0000313" key="11">
    <source>
        <dbReference type="Proteomes" id="UP000195402"/>
    </source>
</evidence>
<dbReference type="Gene3D" id="2.60.120.200">
    <property type="match status" value="1"/>
</dbReference>
<dbReference type="PANTHER" id="PTHR32208">
    <property type="entry name" value="SECRETED PROTEIN-RELATED"/>
    <property type="match status" value="1"/>
</dbReference>
<keyword evidence="11" id="KW-1185">Reference proteome</keyword>
<protein>
    <recommendedName>
        <fullName evidence="1">xyloglucan:xyloglucosyl transferase</fullName>
        <ecNumber evidence="1">2.4.1.207</ecNumber>
    </recommendedName>
</protein>
<dbReference type="InterPro" id="IPR010713">
    <property type="entry name" value="XET_C"/>
</dbReference>
<keyword evidence="3" id="KW-0732">Signal</keyword>
<dbReference type="Gene3D" id="2.130.10.80">
    <property type="entry name" value="Galactose oxidase/kelch, beta-propeller"/>
    <property type="match status" value="1"/>
</dbReference>
<keyword evidence="5" id="KW-1015">Disulfide bond</keyword>
<dbReference type="InterPro" id="IPR013320">
    <property type="entry name" value="ConA-like_dom_sf"/>
</dbReference>
<gene>
    <name evidence="10" type="ORF">BVC80_157g93</name>
</gene>
<dbReference type="STRING" id="56857.A0A200RC49"/>
<dbReference type="SUPFAM" id="SSF50965">
    <property type="entry name" value="Galactose oxidase, central domain"/>
    <property type="match status" value="1"/>
</dbReference>
<name>A0A200RC49_MACCD</name>
<dbReference type="InterPro" id="IPR000757">
    <property type="entry name" value="Beta-glucanase-like"/>
</dbReference>
<proteinExistence type="predicted"/>
<dbReference type="PROSITE" id="PS01034">
    <property type="entry name" value="GH16_1"/>
    <property type="match status" value="1"/>
</dbReference>
<evidence type="ECO:0000256" key="5">
    <source>
        <dbReference type="ARBA" id="ARBA00023157"/>
    </source>
</evidence>
<evidence type="ECO:0000256" key="4">
    <source>
        <dbReference type="ARBA" id="ARBA00022801"/>
    </source>
</evidence>
<dbReference type="GO" id="GO:0010411">
    <property type="term" value="P:xyloglucan metabolic process"/>
    <property type="evidence" value="ECO:0007669"/>
    <property type="project" value="InterPro"/>
</dbReference>
<dbReference type="InterPro" id="IPR037293">
    <property type="entry name" value="Gal_Oxidase_central_sf"/>
</dbReference>
<dbReference type="InterPro" id="IPR008263">
    <property type="entry name" value="GH16_AS"/>
</dbReference>
<dbReference type="CDD" id="cd02176">
    <property type="entry name" value="GH16_XET"/>
    <property type="match status" value="1"/>
</dbReference>
<dbReference type="PROSITE" id="PS51762">
    <property type="entry name" value="GH16_2"/>
    <property type="match status" value="1"/>
</dbReference>
<dbReference type="PANTHER" id="PTHR32208:SF93">
    <property type="entry name" value="ALDEHYDE OXIDASE GLOX1"/>
    <property type="match status" value="1"/>
</dbReference>
<comment type="catalytic activity">
    <reaction evidence="8">
        <text>breaks a beta-(1-&gt;4) bond in the backbone of a xyloglucan and transfers the xyloglucanyl segment on to O-4 of the non-reducing terminal glucose residue of an acceptor, which can be a xyloglucan or an oligosaccharide of xyloglucan.</text>
        <dbReference type="EC" id="2.4.1.207"/>
    </reaction>
</comment>
<dbReference type="InParanoid" id="A0A200RC49"/>
<sequence>MGVFFGGQDDFGVSNGDEQSLVQKSSDFETEYKGSWELAATTSGVSSMHLQLFPTNKAIMFDATVFGPSPVRLPGACRRVPKTKELDCFAHAVEYDIETAEIRPLKILTDTWCSSGGLAPDGTLVNTGGWDDGKQAVRYLKPCENCDWTEYPLALSGQRWYSTQQILPDGSFIVVGGRRMFNYEFVPVPGKNNPTAYNLPLLRETTDIVENNLYPFVHLSTDGNLFIFANSRSILLNPNTKQVIREFPVLQGGARNYPSSGMSALLPIKLHGENAETIPAEVMVCGGSKPDAPQKAEKGIFMPALTSCGRIQITKPNAAWKMETMPSPRVMGDMLNLPTGDLLMINGAKAGASGWLFADDPNFTPVIYRPMKPKDDRFIELEPTTIPRMYHSSSALLPDGKILVAGSNTNNVYKFTGVKYPTELRVEKFYPPYLDPLLDVHRPTIITDFGGDKLKYGEDFSVQIRLTELPMIDKSNIKVTIYSPPFTTHGYSMNQRLVVLATTEVRPSILPGVFQIGTLAPPSGAVAPPGYYLLFVVHRGVPSTGVWIQIGNSQALFMALFVYLIAFDHQKSLVVVEAKFWDSTYFNWGAHHSSISNNGDDLQLVLDKTAGSGIETKKEFLFGSIEMLIKLVPGNSAGTVTAYYLSSQGSKHDEIDFEFLGNVSGKPYIIHTNVFAQGIGNREQQFYPWFDPTADFHNYTIHWNPTQIVWIIDGIPIRVFRNYENMGIQFPNKQGMKTYCSLWNADNWATRGGLDKIDWKSSPFTARFRRFTTRACIWNGPGSISQCASKSPANWWNSPVYSKLNSAQIGQMKWVRDKFMIYDYCKDTKRFNWQMPRECSLPQF</sequence>
<dbReference type="FunCoup" id="A0A200RC49">
    <property type="interactions" value="6"/>
</dbReference>